<dbReference type="PIRSF" id="PIRSF000654">
    <property type="entry name" value="Integrin-linked_kinase"/>
    <property type="match status" value="1"/>
</dbReference>
<dbReference type="InterPro" id="IPR011009">
    <property type="entry name" value="Kinase-like_dom_sf"/>
</dbReference>
<dbReference type="PROSITE" id="PS50011">
    <property type="entry name" value="PROTEIN_KINASE_DOM"/>
    <property type="match status" value="1"/>
</dbReference>
<dbReference type="PANTHER" id="PTHR44329">
    <property type="entry name" value="SERINE/THREONINE-PROTEIN KINASE TNNI3K-RELATED"/>
    <property type="match status" value="1"/>
</dbReference>
<dbReference type="SUPFAM" id="SSF56112">
    <property type="entry name" value="Protein kinase-like (PK-like)"/>
    <property type="match status" value="1"/>
</dbReference>
<keyword evidence="3" id="KW-1185">Reference proteome</keyword>
<dbReference type="Gene3D" id="1.10.510.10">
    <property type="entry name" value="Transferase(Phosphotransferase) domain 1"/>
    <property type="match status" value="1"/>
</dbReference>
<dbReference type="InParanoid" id="A0A1B7MF53"/>
<dbReference type="STRING" id="1314800.A0A1B7MF53"/>
<gene>
    <name evidence="2" type="ORF">K503DRAFT_704039</name>
</gene>
<keyword evidence="2" id="KW-0418">Kinase</keyword>
<evidence type="ECO:0000259" key="1">
    <source>
        <dbReference type="PROSITE" id="PS50011"/>
    </source>
</evidence>
<dbReference type="InterPro" id="IPR001245">
    <property type="entry name" value="Ser-Thr/Tyr_kinase_cat_dom"/>
</dbReference>
<dbReference type="EMBL" id="KV449513">
    <property type="protein sequence ID" value="OAX31224.1"/>
    <property type="molecule type" value="Genomic_DNA"/>
</dbReference>
<accession>A0A1B7MF53</accession>
<reference evidence="2 3" key="1">
    <citation type="submission" date="2016-06" db="EMBL/GenBank/DDBJ databases">
        <title>Comparative genomics of the ectomycorrhizal sister species Rhizopogon vinicolor and Rhizopogon vesiculosus (Basidiomycota: Boletales) reveals a divergence of the mating type B locus.</title>
        <authorList>
            <consortium name="DOE Joint Genome Institute"/>
            <person name="Mujic A.B."/>
            <person name="Kuo A."/>
            <person name="Tritt A."/>
            <person name="Lipzen A."/>
            <person name="Chen C."/>
            <person name="Johnson J."/>
            <person name="Sharma A."/>
            <person name="Barry K."/>
            <person name="Grigoriev I.V."/>
            <person name="Spatafora J.W."/>
        </authorList>
    </citation>
    <scope>NUCLEOTIDE SEQUENCE [LARGE SCALE GENOMIC DNA]</scope>
    <source>
        <strain evidence="2 3">AM-OR11-026</strain>
    </source>
</reference>
<protein>
    <submittedName>
        <fullName evidence="2">Kinase-like protein</fullName>
    </submittedName>
</protein>
<evidence type="ECO:0000313" key="3">
    <source>
        <dbReference type="Proteomes" id="UP000092154"/>
    </source>
</evidence>
<evidence type="ECO:0000313" key="2">
    <source>
        <dbReference type="EMBL" id="OAX31224.1"/>
    </source>
</evidence>
<feature type="domain" description="Protein kinase" evidence="1">
    <location>
        <begin position="1"/>
        <end position="225"/>
    </location>
</feature>
<dbReference type="OrthoDB" id="4062651at2759"/>
<dbReference type="PANTHER" id="PTHR44329:SF214">
    <property type="entry name" value="PROTEIN KINASE DOMAIN-CONTAINING PROTEIN"/>
    <property type="match status" value="1"/>
</dbReference>
<dbReference type="GO" id="GO:0004674">
    <property type="term" value="F:protein serine/threonine kinase activity"/>
    <property type="evidence" value="ECO:0007669"/>
    <property type="project" value="TreeGrafter"/>
</dbReference>
<sequence>RELRICLRLKHPNILPVHGYTSGFGPFMAIVCPWADNGNLTTYLEREDMNLTIVKRFQILRDIAAGLQYLHTNNVIHGDLTGPNVLIHGDGTACLADFGLSLLYSDIVSISQASWTSAFHGNFRWLAPELLGEPEDNLPVRPNKHSDIYSFGGIMLQVLTNKVPYYYLGEAAVTRSIYTGVKPSRSRYPVFSDKYWHFIDECWSAVAQERPSAQRVVEVINNEFDTLSSSM</sequence>
<name>A0A1B7MF53_9AGAM</name>
<dbReference type="InterPro" id="IPR051681">
    <property type="entry name" value="Ser/Thr_Kinases-Pseudokinases"/>
</dbReference>
<proteinExistence type="predicted"/>
<organism evidence="2 3">
    <name type="scientific">Rhizopogon vinicolor AM-OR11-026</name>
    <dbReference type="NCBI Taxonomy" id="1314800"/>
    <lineage>
        <taxon>Eukaryota</taxon>
        <taxon>Fungi</taxon>
        <taxon>Dikarya</taxon>
        <taxon>Basidiomycota</taxon>
        <taxon>Agaricomycotina</taxon>
        <taxon>Agaricomycetes</taxon>
        <taxon>Agaricomycetidae</taxon>
        <taxon>Boletales</taxon>
        <taxon>Suillineae</taxon>
        <taxon>Rhizopogonaceae</taxon>
        <taxon>Rhizopogon</taxon>
    </lineage>
</organism>
<dbReference type="Proteomes" id="UP000092154">
    <property type="component" value="Unassembled WGS sequence"/>
</dbReference>
<dbReference type="Pfam" id="PF07714">
    <property type="entry name" value="PK_Tyr_Ser-Thr"/>
    <property type="match status" value="1"/>
</dbReference>
<dbReference type="AlphaFoldDB" id="A0A1B7MF53"/>
<feature type="non-terminal residue" evidence="2">
    <location>
        <position position="1"/>
    </location>
</feature>
<dbReference type="GO" id="GO:0005524">
    <property type="term" value="F:ATP binding"/>
    <property type="evidence" value="ECO:0007669"/>
    <property type="project" value="InterPro"/>
</dbReference>
<dbReference type="InterPro" id="IPR000719">
    <property type="entry name" value="Prot_kinase_dom"/>
</dbReference>
<keyword evidence="2" id="KW-0808">Transferase</keyword>